<accession>A0A2R7Z0U9</accession>
<keyword evidence="2" id="KW-1185">Reference proteome</keyword>
<protein>
    <submittedName>
        <fullName evidence="1">Uncharacterized protein</fullName>
    </submittedName>
</protein>
<proteinExistence type="predicted"/>
<sequence>MLLDFPLIAIGDVRGRRERREGRYIVLGLRYQGQEWETSGTVHVELLASEPTDLPWSEREQGAWVESHATYTVLD</sequence>
<reference evidence="1 2" key="1">
    <citation type="submission" date="2018-03" db="EMBL/GenBank/DDBJ databases">
        <authorList>
            <person name="Keele B.F."/>
        </authorList>
    </citation>
    <scope>NUCLEOTIDE SEQUENCE [LARGE SCALE GENOMIC DNA]</scope>
    <source>
        <strain evidence="1 2">IB-3</strain>
    </source>
</reference>
<gene>
    <name evidence="1" type="ORF">C7S10_00030</name>
</gene>
<evidence type="ECO:0000313" key="2">
    <source>
        <dbReference type="Proteomes" id="UP000244867"/>
    </source>
</evidence>
<dbReference type="Proteomes" id="UP000244867">
    <property type="component" value="Unassembled WGS sequence"/>
</dbReference>
<name>A0A2R7Z0U9_9ACTN</name>
<dbReference type="AlphaFoldDB" id="A0A2R7Z0U9"/>
<evidence type="ECO:0000313" key="1">
    <source>
        <dbReference type="EMBL" id="PUA82194.1"/>
    </source>
</evidence>
<organism evidence="1 2">
    <name type="scientific">Nocardioides currus</name>
    <dbReference type="NCBI Taxonomy" id="2133958"/>
    <lineage>
        <taxon>Bacteria</taxon>
        <taxon>Bacillati</taxon>
        <taxon>Actinomycetota</taxon>
        <taxon>Actinomycetes</taxon>
        <taxon>Propionibacteriales</taxon>
        <taxon>Nocardioidaceae</taxon>
        <taxon>Nocardioides</taxon>
    </lineage>
</organism>
<comment type="caution">
    <text evidence="1">The sequence shown here is derived from an EMBL/GenBank/DDBJ whole genome shotgun (WGS) entry which is preliminary data.</text>
</comment>
<dbReference type="EMBL" id="PYXZ01000001">
    <property type="protein sequence ID" value="PUA82194.1"/>
    <property type="molecule type" value="Genomic_DNA"/>
</dbReference>